<dbReference type="AlphaFoldDB" id="I0W755"/>
<keyword evidence="1" id="KW-0472">Membrane</keyword>
<protein>
    <recommendedName>
        <fullName evidence="4">DUF4258 domain-containing protein</fullName>
    </recommendedName>
</protein>
<evidence type="ECO:0000256" key="1">
    <source>
        <dbReference type="SAM" id="Phobius"/>
    </source>
</evidence>
<name>I0W755_9FLAO</name>
<evidence type="ECO:0008006" key="4">
    <source>
        <dbReference type="Google" id="ProtNLM"/>
    </source>
</evidence>
<reference evidence="2 3" key="1">
    <citation type="journal article" date="2012" name="J. Bacteriol.">
        <title>Genome Sequence of the Halotolerant Bacterium Imtechella halotolerans K1T.</title>
        <authorList>
            <person name="Kumar S."/>
            <person name="Vikram S."/>
            <person name="Subramanian S."/>
            <person name="Raghava G.P."/>
            <person name="Pinnaka A.K."/>
        </authorList>
    </citation>
    <scope>NUCLEOTIDE SEQUENCE [LARGE SCALE GENOMIC DNA]</scope>
    <source>
        <strain evidence="2 3">K1</strain>
    </source>
</reference>
<dbReference type="OrthoDB" id="1466970at2"/>
<dbReference type="RefSeq" id="WP_008241011.1">
    <property type="nucleotide sequence ID" value="NZ_AJJU01000037.1"/>
</dbReference>
<dbReference type="EMBL" id="AJJU01000037">
    <property type="protein sequence ID" value="EID72221.1"/>
    <property type="molecule type" value="Genomic_DNA"/>
</dbReference>
<keyword evidence="3" id="KW-1185">Reference proteome</keyword>
<keyword evidence="1" id="KW-1133">Transmembrane helix</keyword>
<evidence type="ECO:0000313" key="3">
    <source>
        <dbReference type="Proteomes" id="UP000005938"/>
    </source>
</evidence>
<comment type="caution">
    <text evidence="2">The sequence shown here is derived from an EMBL/GenBank/DDBJ whole genome shotgun (WGS) entry which is preliminary data.</text>
</comment>
<proteinExistence type="predicted"/>
<evidence type="ECO:0000313" key="2">
    <source>
        <dbReference type="EMBL" id="EID72221.1"/>
    </source>
</evidence>
<organism evidence="2 3">
    <name type="scientific">Imtechella halotolerans K1</name>
    <dbReference type="NCBI Taxonomy" id="946077"/>
    <lineage>
        <taxon>Bacteria</taxon>
        <taxon>Pseudomonadati</taxon>
        <taxon>Bacteroidota</taxon>
        <taxon>Flavobacteriia</taxon>
        <taxon>Flavobacteriales</taxon>
        <taxon>Flavobacteriaceae</taxon>
        <taxon>Imtechella</taxon>
    </lineage>
</organism>
<feature type="transmembrane region" description="Helical" evidence="1">
    <location>
        <begin position="7"/>
        <end position="25"/>
    </location>
</feature>
<dbReference type="Proteomes" id="UP000005938">
    <property type="component" value="Unassembled WGS sequence"/>
</dbReference>
<keyword evidence="1" id="KW-0812">Transmembrane</keyword>
<accession>I0W755</accession>
<sequence length="123" mass="14114">MSLIKRIGFYLIGFSLGLVFLAFFFKEKRTEFCYLPNCRVLKEIRSKELTFTPEIQLLIDNNTITLEDFKILFLEGDIDFSRSNTNAKPCKNYLVNGKIKGNPVEVALKNCANKIVVEKVNTP</sequence>
<dbReference type="STRING" id="946077.W5A_11976"/>
<dbReference type="eggNOG" id="ENOG5032SSW">
    <property type="taxonomic scope" value="Bacteria"/>
</dbReference>
<gene>
    <name evidence="2" type="ORF">W5A_11976</name>
</gene>
<dbReference type="PATRIC" id="fig|946077.3.peg.2417"/>